<gene>
    <name evidence="2" type="ORF">O9K51_02009</name>
</gene>
<evidence type="ECO:0000313" key="3">
    <source>
        <dbReference type="Proteomes" id="UP001163105"/>
    </source>
</evidence>
<protein>
    <submittedName>
        <fullName evidence="2">F-box-like domain-containing protein</fullName>
    </submittedName>
</protein>
<accession>A0AB34G780</accession>
<name>A0AB34G780_9HYPO</name>
<dbReference type="AlphaFoldDB" id="A0AB34G780"/>
<evidence type="ECO:0000313" key="2">
    <source>
        <dbReference type="EMBL" id="KAJ6447234.1"/>
    </source>
</evidence>
<organism evidence="2 3">
    <name type="scientific">Purpureocillium lavendulum</name>
    <dbReference type="NCBI Taxonomy" id="1247861"/>
    <lineage>
        <taxon>Eukaryota</taxon>
        <taxon>Fungi</taxon>
        <taxon>Dikarya</taxon>
        <taxon>Ascomycota</taxon>
        <taxon>Pezizomycotina</taxon>
        <taxon>Sordariomycetes</taxon>
        <taxon>Hypocreomycetidae</taxon>
        <taxon>Hypocreales</taxon>
        <taxon>Ophiocordycipitaceae</taxon>
        <taxon>Purpureocillium</taxon>
    </lineage>
</organism>
<keyword evidence="3" id="KW-1185">Reference proteome</keyword>
<evidence type="ECO:0000259" key="1">
    <source>
        <dbReference type="PROSITE" id="PS50181"/>
    </source>
</evidence>
<dbReference type="EMBL" id="JAQHRD010000001">
    <property type="protein sequence ID" value="KAJ6447234.1"/>
    <property type="molecule type" value="Genomic_DNA"/>
</dbReference>
<sequence>MASPFEKLPDKVFLKIVGHLDKATEVYDLARVNKDVYKRIVTRANVILRPFITREVYCTNLALVLRVAYACTIYRGDIAKVSKMEDPVAGDIDSFPVLACAAHLAEKAMDIAFQSAKKSVLEQGLCPFSGLPNVQVALWSGVAFNKTVCLQQCALSVHMARLWLQERQNIAGQGMKVTTWATFLADLYPDTAVLNRLGCVRWCSHAYAAGGHESQSWKPYPHGPPCLCMRVATGSHPLLHMITHAQE</sequence>
<reference evidence="2" key="1">
    <citation type="submission" date="2023-01" db="EMBL/GenBank/DDBJ databases">
        <title>The growth and conidiation of Purpureocillium lavendulum are regulated by nitrogen source and histone H3K14 acetylation.</title>
        <authorList>
            <person name="Tang P."/>
            <person name="Han J."/>
            <person name="Zhang C."/>
            <person name="Tang P."/>
            <person name="Qi F."/>
            <person name="Zhang K."/>
            <person name="Liang L."/>
        </authorList>
    </citation>
    <scope>NUCLEOTIDE SEQUENCE</scope>
    <source>
        <strain evidence="2">YMF1.00683</strain>
    </source>
</reference>
<proteinExistence type="predicted"/>
<dbReference type="PROSITE" id="PS50181">
    <property type="entry name" value="FBOX"/>
    <property type="match status" value="1"/>
</dbReference>
<dbReference type="Proteomes" id="UP001163105">
    <property type="component" value="Unassembled WGS sequence"/>
</dbReference>
<dbReference type="InterPro" id="IPR001810">
    <property type="entry name" value="F-box_dom"/>
</dbReference>
<comment type="caution">
    <text evidence="2">The sequence shown here is derived from an EMBL/GenBank/DDBJ whole genome shotgun (WGS) entry which is preliminary data.</text>
</comment>
<feature type="domain" description="F-box" evidence="1">
    <location>
        <begin position="2"/>
        <end position="51"/>
    </location>
</feature>